<dbReference type="AlphaFoldDB" id="A0AAX3J130"/>
<evidence type="ECO:0000313" key="3">
    <source>
        <dbReference type="Proteomes" id="UP000433737"/>
    </source>
</evidence>
<keyword evidence="1" id="KW-0812">Transmembrane</keyword>
<evidence type="ECO:0000256" key="1">
    <source>
        <dbReference type="SAM" id="Phobius"/>
    </source>
</evidence>
<dbReference type="EMBL" id="CABWMH010000004">
    <property type="protein sequence ID" value="VXB13061.1"/>
    <property type="molecule type" value="Genomic_DNA"/>
</dbReference>
<feature type="transmembrane region" description="Helical" evidence="1">
    <location>
        <begin position="16"/>
        <end position="34"/>
    </location>
</feature>
<keyword evidence="1" id="KW-1133">Transmembrane helix</keyword>
<organism evidence="2 3">
    <name type="scientific">Pantoea brenneri</name>
    <dbReference type="NCBI Taxonomy" id="472694"/>
    <lineage>
        <taxon>Bacteria</taxon>
        <taxon>Pseudomonadati</taxon>
        <taxon>Pseudomonadota</taxon>
        <taxon>Gammaproteobacteria</taxon>
        <taxon>Enterobacterales</taxon>
        <taxon>Erwiniaceae</taxon>
        <taxon>Pantoea</taxon>
    </lineage>
</organism>
<name>A0AAX3J130_9GAMM</name>
<gene>
    <name evidence="2" type="ORF">PANT111_120052</name>
</gene>
<protein>
    <submittedName>
        <fullName evidence="2">Uncharacterized protein</fullName>
    </submittedName>
</protein>
<proteinExistence type="predicted"/>
<evidence type="ECO:0000313" key="2">
    <source>
        <dbReference type="EMBL" id="VXB13061.1"/>
    </source>
</evidence>
<dbReference type="Proteomes" id="UP000433737">
    <property type="component" value="Unassembled WGS sequence"/>
</dbReference>
<accession>A0AAX3J130</accession>
<sequence>MLTIPVIYFSLGPSQFYNHQLPYFILLAWTWFMMMRQNPFAFHSAQVQTLS</sequence>
<reference evidence="2 3" key="1">
    <citation type="submission" date="2019-10" db="EMBL/GenBank/DDBJ databases">
        <authorList>
            <person name="Karimi E."/>
        </authorList>
    </citation>
    <scope>NUCLEOTIDE SEQUENCE [LARGE SCALE GENOMIC DNA]</scope>
    <source>
        <strain evidence="2">Pantoea sp. 111</strain>
    </source>
</reference>
<comment type="caution">
    <text evidence="2">The sequence shown here is derived from an EMBL/GenBank/DDBJ whole genome shotgun (WGS) entry which is preliminary data.</text>
</comment>
<keyword evidence="1" id="KW-0472">Membrane</keyword>